<dbReference type="NCBIfam" id="TIGR00853">
    <property type="entry name" value="pts-lac"/>
    <property type="match status" value="1"/>
</dbReference>
<dbReference type="InterPro" id="IPR013012">
    <property type="entry name" value="PTS_EIIB_3"/>
</dbReference>
<dbReference type="CDD" id="cd05565">
    <property type="entry name" value="PTS_IIB_lactose"/>
    <property type="match status" value="1"/>
</dbReference>
<feature type="transmembrane region" description="Helical" evidence="18">
    <location>
        <begin position="379"/>
        <end position="407"/>
    </location>
</feature>
<evidence type="ECO:0000256" key="9">
    <source>
        <dbReference type="ARBA" id="ARBA00022683"/>
    </source>
</evidence>
<feature type="transmembrane region" description="Helical" evidence="18">
    <location>
        <begin position="339"/>
        <end position="359"/>
    </location>
</feature>
<gene>
    <name evidence="21" type="ORF">CD158_03595</name>
</gene>
<evidence type="ECO:0000256" key="18">
    <source>
        <dbReference type="SAM" id="Phobius"/>
    </source>
</evidence>
<feature type="transmembrane region" description="Helical" evidence="18">
    <location>
        <begin position="66"/>
        <end position="83"/>
    </location>
</feature>
<evidence type="ECO:0000256" key="15">
    <source>
        <dbReference type="ARBA" id="ARBA00048444"/>
    </source>
</evidence>
<accession>A0AAP8PQ62</accession>
<keyword evidence="13 18" id="KW-0472">Membrane</keyword>
<keyword evidence="11" id="KW-0418">Kinase</keyword>
<keyword evidence="6" id="KW-0597">Phosphoprotein</keyword>
<dbReference type="InterPro" id="IPR004501">
    <property type="entry name" value="PTS_EIIC_3"/>
</dbReference>
<dbReference type="GO" id="GO:1901264">
    <property type="term" value="P:carbohydrate derivative transport"/>
    <property type="evidence" value="ECO:0007669"/>
    <property type="project" value="TreeGrafter"/>
</dbReference>
<dbReference type="Pfam" id="PF02302">
    <property type="entry name" value="PTS_IIB"/>
    <property type="match status" value="1"/>
</dbReference>
<dbReference type="InterPro" id="IPR003352">
    <property type="entry name" value="PTS_EIIC"/>
</dbReference>
<keyword evidence="5" id="KW-1003">Cell membrane</keyword>
<keyword evidence="8" id="KW-0808">Transferase</keyword>
<dbReference type="NCBIfam" id="TIGR00410">
    <property type="entry name" value="lacE"/>
    <property type="match status" value="1"/>
</dbReference>
<dbReference type="InterPro" id="IPR003501">
    <property type="entry name" value="PTS_EIIB_2/3"/>
</dbReference>
<evidence type="ECO:0000256" key="11">
    <source>
        <dbReference type="ARBA" id="ARBA00022777"/>
    </source>
</evidence>
<comment type="catalytic activity">
    <reaction evidence="15">
        <text>lactose(out) + N(pros)-phospho-L-histidyl-[protein] = lactose 6-phosphate(in) + L-histidyl-[protein]</text>
        <dbReference type="Rhea" id="RHEA:42400"/>
        <dbReference type="Rhea" id="RHEA-COMP:9745"/>
        <dbReference type="Rhea" id="RHEA-COMP:9746"/>
        <dbReference type="ChEBI" id="CHEBI:17716"/>
        <dbReference type="ChEBI" id="CHEBI:29979"/>
        <dbReference type="ChEBI" id="CHEBI:64837"/>
        <dbReference type="ChEBI" id="CHEBI:79080"/>
        <dbReference type="EC" id="2.7.1.207"/>
    </reaction>
</comment>
<evidence type="ECO:0000256" key="5">
    <source>
        <dbReference type="ARBA" id="ARBA00022475"/>
    </source>
</evidence>
<feature type="transmembrane region" description="Helical" evidence="18">
    <location>
        <begin position="103"/>
        <end position="122"/>
    </location>
</feature>
<dbReference type="InterPro" id="IPR036095">
    <property type="entry name" value="PTS_EIIB-like_sf"/>
</dbReference>
<evidence type="ECO:0000259" key="19">
    <source>
        <dbReference type="PROSITE" id="PS51100"/>
    </source>
</evidence>
<reference evidence="21 22" key="1">
    <citation type="submission" date="2017-08" db="EMBL/GenBank/DDBJ databases">
        <title>Draft genome sequences of 64 type strains of genus Staph aureus.</title>
        <authorList>
            <person name="Cole K."/>
            <person name="Golubchik T."/>
            <person name="Russell J."/>
            <person name="Foster D."/>
            <person name="Llewelyn M."/>
            <person name="Wilson D."/>
            <person name="Crook D."/>
            <person name="Paul J."/>
        </authorList>
    </citation>
    <scope>NUCLEOTIDE SEQUENCE [LARGE SCALE GENOMIC DNA]</scope>
    <source>
        <strain evidence="21 22">NCTC 12101</strain>
    </source>
</reference>
<evidence type="ECO:0000256" key="8">
    <source>
        <dbReference type="ARBA" id="ARBA00022679"/>
    </source>
</evidence>
<dbReference type="Gene3D" id="3.40.50.2300">
    <property type="match status" value="1"/>
</dbReference>
<feature type="modified residue" description="Phosphocysteine; by EIIA" evidence="16">
    <location>
        <position position="487"/>
    </location>
</feature>
<keyword evidence="12 18" id="KW-1133">Transmembrane helix</keyword>
<comment type="subcellular location">
    <subcellularLocation>
        <location evidence="1">Cell membrane</location>
        <topology evidence="1">Multi-pass membrane protein</topology>
    </subcellularLocation>
</comment>
<name>A0AAP8PQ62_9STAP</name>
<keyword evidence="9" id="KW-0598">Phosphotransferase system</keyword>
<feature type="transmembrane region" description="Helical" evidence="18">
    <location>
        <begin position="213"/>
        <end position="239"/>
    </location>
</feature>
<proteinExistence type="predicted"/>
<evidence type="ECO:0000256" key="1">
    <source>
        <dbReference type="ARBA" id="ARBA00004651"/>
    </source>
</evidence>
<feature type="compositionally biased region" description="Low complexity" evidence="17">
    <location>
        <begin position="448"/>
        <end position="465"/>
    </location>
</feature>
<dbReference type="PANTHER" id="PTHR33989">
    <property type="match status" value="1"/>
</dbReference>
<evidence type="ECO:0000256" key="7">
    <source>
        <dbReference type="ARBA" id="ARBA00022597"/>
    </source>
</evidence>
<dbReference type="PROSITE" id="PS51105">
    <property type="entry name" value="PTS_EIIC_TYPE_3"/>
    <property type="match status" value="1"/>
</dbReference>
<feature type="transmembrane region" description="Helical" evidence="18">
    <location>
        <begin position="134"/>
        <end position="153"/>
    </location>
</feature>
<feature type="transmembrane region" description="Helical" evidence="18">
    <location>
        <begin position="31"/>
        <end position="54"/>
    </location>
</feature>
<dbReference type="Proteomes" id="UP000242470">
    <property type="component" value="Unassembled WGS sequence"/>
</dbReference>
<keyword evidence="10 18" id="KW-0812">Transmembrane</keyword>
<evidence type="ECO:0000313" key="22">
    <source>
        <dbReference type="Proteomes" id="UP000242470"/>
    </source>
</evidence>
<dbReference type="GeneID" id="64982593"/>
<protein>
    <recommendedName>
        <fullName evidence="3">PTS system lactose-specific EIICB component</fullName>
        <ecNumber evidence="2">2.7.1.207</ecNumber>
    </recommendedName>
    <alternativeName>
        <fullName evidence="14">EIICB-Lac</fullName>
    </alternativeName>
</protein>
<sequence>MNKIIKAIERMKPFFEKIASNPYLAAIRDGFVALMPVILFSSLFILVAYVPNVWGFHWPKHIEETIMKVYTFTMGMLAVFMAGTVTKSLTDNKNLKMPKTNQINVISTFVAAESSLFILAMNPAKDGAINIDMFGTKGLIAAFLVAFIVPNIYKFCISRNITIKMPPQVPGNISQAFKDMIPFALSLSFFWILDILVRNLLHANVAELVTKLLSPLFTAANGYLGFAVIFGFMAFFWFIGVHGPSVVGPAVIAIMYNNQVENLKLFRSGEHAQYALTQSTQDFVALMGGTGATLLVPYLFMFLCRSKELKAVGKASFIPTTFAVNEPLLFGAPIILNPVFMVPFIISPIINSWVLKFFVDHLGMNGFMHFLPWPTPGPIGIYMASNFATLSLVLIAVLLVIDFTIWFPFVKAYDKLKLDEERADLAVAAAATATAAPSSNMATDLPEAGVSTSDSAATTTPAAVAQPEDDEPFVDTSRDHTNVLVVCAGGGTSGILANSLNKTAKEKGVALEATARAYGQDMDLIKDMDIVILAPQMDAMKGEMKKFTDKYGAVLMPTTGRQYIGLTRDGEGAMKLIFEKLKEHDAQ</sequence>
<dbReference type="PROSITE" id="PS51100">
    <property type="entry name" value="PTS_EIIB_TYPE_3"/>
    <property type="match status" value="1"/>
</dbReference>
<dbReference type="GO" id="GO:0005886">
    <property type="term" value="C:plasma membrane"/>
    <property type="evidence" value="ECO:0007669"/>
    <property type="project" value="UniProtKB-SubCell"/>
</dbReference>
<evidence type="ECO:0000256" key="2">
    <source>
        <dbReference type="ARBA" id="ARBA00012802"/>
    </source>
</evidence>
<feature type="region of interest" description="Disordered" evidence="17">
    <location>
        <begin position="439"/>
        <end position="474"/>
    </location>
</feature>
<evidence type="ECO:0000256" key="13">
    <source>
        <dbReference type="ARBA" id="ARBA00023136"/>
    </source>
</evidence>
<organism evidence="21 22">
    <name type="scientific">Staphylococcus auricularis</name>
    <dbReference type="NCBI Taxonomy" id="29379"/>
    <lineage>
        <taxon>Bacteria</taxon>
        <taxon>Bacillati</taxon>
        <taxon>Bacillota</taxon>
        <taxon>Bacilli</taxon>
        <taxon>Bacillales</taxon>
        <taxon>Staphylococcaceae</taxon>
        <taxon>Staphylococcus</taxon>
    </lineage>
</organism>
<feature type="domain" description="PTS EIIC type-3" evidence="20">
    <location>
        <begin position="7"/>
        <end position="409"/>
    </location>
</feature>
<dbReference type="EMBL" id="PPQW01000017">
    <property type="protein sequence ID" value="PNZ68360.1"/>
    <property type="molecule type" value="Genomic_DNA"/>
</dbReference>
<evidence type="ECO:0000259" key="20">
    <source>
        <dbReference type="PROSITE" id="PS51105"/>
    </source>
</evidence>
<evidence type="ECO:0000256" key="4">
    <source>
        <dbReference type="ARBA" id="ARBA00022448"/>
    </source>
</evidence>
<comment type="caution">
    <text evidence="21">The sequence shown here is derived from an EMBL/GenBank/DDBJ whole genome shotgun (WGS) entry which is preliminary data.</text>
</comment>
<feature type="domain" description="PTS EIIB type-3" evidence="19">
    <location>
        <begin position="480"/>
        <end position="583"/>
    </location>
</feature>
<evidence type="ECO:0000256" key="12">
    <source>
        <dbReference type="ARBA" id="ARBA00022989"/>
    </source>
</evidence>
<dbReference type="AlphaFoldDB" id="A0AAP8PQ62"/>
<dbReference type="GO" id="GO:0009401">
    <property type="term" value="P:phosphoenolpyruvate-dependent sugar phosphotransferase system"/>
    <property type="evidence" value="ECO:0007669"/>
    <property type="project" value="UniProtKB-KW"/>
</dbReference>
<evidence type="ECO:0000256" key="14">
    <source>
        <dbReference type="ARBA" id="ARBA00029639"/>
    </source>
</evidence>
<dbReference type="EC" id="2.7.1.207" evidence="2"/>
<dbReference type="PANTHER" id="PTHR33989:SF8">
    <property type="entry name" value="PERMEASE IIC COMPONENT"/>
    <property type="match status" value="1"/>
</dbReference>
<dbReference type="InterPro" id="IPR051088">
    <property type="entry name" value="PTS_Sugar-EIIC/EIIB"/>
</dbReference>
<dbReference type="InterPro" id="IPR041713">
    <property type="entry name" value="PTS_IIB"/>
</dbReference>
<dbReference type="GO" id="GO:0016301">
    <property type="term" value="F:kinase activity"/>
    <property type="evidence" value="ECO:0007669"/>
    <property type="project" value="UniProtKB-KW"/>
</dbReference>
<evidence type="ECO:0000256" key="6">
    <source>
        <dbReference type="ARBA" id="ARBA00022553"/>
    </source>
</evidence>
<evidence type="ECO:0000256" key="17">
    <source>
        <dbReference type="SAM" id="MobiDB-lite"/>
    </source>
</evidence>
<evidence type="ECO:0000256" key="10">
    <source>
        <dbReference type="ARBA" id="ARBA00022692"/>
    </source>
</evidence>
<feature type="transmembrane region" description="Helical" evidence="18">
    <location>
        <begin position="283"/>
        <end position="304"/>
    </location>
</feature>
<keyword evidence="4" id="KW-0813">Transport</keyword>
<evidence type="ECO:0000313" key="21">
    <source>
        <dbReference type="EMBL" id="PNZ68360.1"/>
    </source>
</evidence>
<dbReference type="GO" id="GO:0008982">
    <property type="term" value="F:protein-N(PI)-phosphohistidine-sugar phosphotransferase activity"/>
    <property type="evidence" value="ECO:0007669"/>
    <property type="project" value="InterPro"/>
</dbReference>
<dbReference type="RefSeq" id="WP_059106520.1">
    <property type="nucleotide sequence ID" value="NZ_AP024589.1"/>
</dbReference>
<dbReference type="Pfam" id="PF02378">
    <property type="entry name" value="PTS_EIIC"/>
    <property type="match status" value="1"/>
</dbReference>
<dbReference type="SUPFAM" id="SSF52794">
    <property type="entry name" value="PTS system IIB component-like"/>
    <property type="match status" value="1"/>
</dbReference>
<evidence type="ECO:0000256" key="16">
    <source>
        <dbReference type="PROSITE-ProRule" id="PRU00423"/>
    </source>
</evidence>
<keyword evidence="7" id="KW-0762">Sugar transport</keyword>
<evidence type="ECO:0000256" key="3">
    <source>
        <dbReference type="ARBA" id="ARBA00020834"/>
    </source>
</evidence>